<keyword evidence="4" id="KW-0479">Metal-binding</keyword>
<dbReference type="CDD" id="cd01335">
    <property type="entry name" value="Radical_SAM"/>
    <property type="match status" value="1"/>
</dbReference>
<dbReference type="SFLD" id="SFLDF00319">
    <property type="entry name" value="Fe_hydrogenase_maturase_(HydG"/>
    <property type="match status" value="1"/>
</dbReference>
<dbReference type="SMART" id="SM00876">
    <property type="entry name" value="BATS"/>
    <property type="match status" value="1"/>
</dbReference>
<dbReference type="SFLD" id="SFLDG01060">
    <property type="entry name" value="BATS_domain_containing"/>
    <property type="match status" value="1"/>
</dbReference>
<organism evidence="10 11">
    <name type="scientific">Desulfosporosinus metallidurans</name>
    <dbReference type="NCBI Taxonomy" id="1888891"/>
    <lineage>
        <taxon>Bacteria</taxon>
        <taxon>Bacillati</taxon>
        <taxon>Bacillota</taxon>
        <taxon>Clostridia</taxon>
        <taxon>Eubacteriales</taxon>
        <taxon>Desulfitobacteriaceae</taxon>
        <taxon>Desulfosporosinus</taxon>
    </lineage>
</organism>
<dbReference type="InterPro" id="IPR058240">
    <property type="entry name" value="rSAM_sf"/>
</dbReference>
<dbReference type="InterPro" id="IPR034428">
    <property type="entry name" value="ThiH/NoCL/HydG-like"/>
</dbReference>
<dbReference type="GO" id="GO:0046872">
    <property type="term" value="F:metal ion binding"/>
    <property type="evidence" value="ECO:0007669"/>
    <property type="project" value="UniProtKB-KW"/>
</dbReference>
<dbReference type="GO" id="GO:0051539">
    <property type="term" value="F:4 iron, 4 sulfur cluster binding"/>
    <property type="evidence" value="ECO:0007669"/>
    <property type="project" value="UniProtKB-KW"/>
</dbReference>
<comment type="caution">
    <text evidence="10">The sequence shown here is derived from an EMBL/GenBank/DDBJ whole genome shotgun (WGS) entry which is preliminary data.</text>
</comment>
<dbReference type="InterPro" id="IPR010722">
    <property type="entry name" value="BATS_dom"/>
</dbReference>
<dbReference type="STRING" id="1888891.DSOL_1593"/>
<dbReference type="SFLD" id="SFLDG01081">
    <property type="entry name" value="cleavage_of_the_Ca-Cb_bond_in"/>
    <property type="match status" value="1"/>
</dbReference>
<dbReference type="GO" id="GO:0003824">
    <property type="term" value="F:catalytic activity"/>
    <property type="evidence" value="ECO:0007669"/>
    <property type="project" value="InterPro"/>
</dbReference>
<keyword evidence="5" id="KW-0408">Iron</keyword>
<protein>
    <submittedName>
        <fullName evidence="10">2-iminoacetate synthase (ThiH)</fullName>
    </submittedName>
</protein>
<comment type="cofactor">
    <cofactor evidence="7">
        <name>[2Fe-2S] cluster</name>
        <dbReference type="ChEBI" id="CHEBI:190135"/>
    </cofactor>
</comment>
<dbReference type="InterPro" id="IPR024007">
    <property type="entry name" value="FeFe-hyd_mat_HydG"/>
</dbReference>
<keyword evidence="8" id="KW-0175">Coiled coil</keyword>
<evidence type="ECO:0000256" key="5">
    <source>
        <dbReference type="ARBA" id="ARBA00023004"/>
    </source>
</evidence>
<keyword evidence="2" id="KW-0004">4Fe-4S</keyword>
<dbReference type="Gene3D" id="3.20.20.70">
    <property type="entry name" value="Aldolase class I"/>
    <property type="match status" value="1"/>
</dbReference>
<feature type="domain" description="Radical SAM core" evidence="9">
    <location>
        <begin position="77"/>
        <end position="309"/>
    </location>
</feature>
<dbReference type="PANTHER" id="PTHR43583:SF2">
    <property type="entry name" value="THIAZOLE BIOSYNTHESIS PROTEIN"/>
    <property type="match status" value="1"/>
</dbReference>
<evidence type="ECO:0000256" key="3">
    <source>
        <dbReference type="ARBA" id="ARBA00022691"/>
    </source>
</evidence>
<dbReference type="GO" id="GO:0042364">
    <property type="term" value="P:water-soluble vitamin biosynthetic process"/>
    <property type="evidence" value="ECO:0007669"/>
    <property type="project" value="UniProtKB-ARBA"/>
</dbReference>
<dbReference type="InterPro" id="IPR007197">
    <property type="entry name" value="rSAM"/>
</dbReference>
<sequence>MKEYLAEDYIIDEEIRSSLKEGIEKAKDKDLVRTILDKAKTCQGLTHREAAVLLTIDDKNVLAEMFKTAKEIKETIYGKRIVLFAPLYISSYCVNGCVYCGYQACNESLKRSKLTMEQLEAEVKILESLGHKRIVLEAGEDPVNCSLDYVIECIKKIYSLKFDNGSIRRININVAATTVEDYKQLKDAEIGTYTLFQETYNQEVYEKMHPSGPKHNYNWHTTAMDRAMEAGIGDVGIGVLYGLYDFKYETIAMLMHAEHLEEAFGVGPHTISVPRLRAAEGVDLNDLPYLVADDDFKKIVAVLRLAVPYTGMILSTREEAGFREEVLALGISQYSAGSCTGVGAYSKEHGINKTEEKPQFEVADHRSPMEVIKSLCLSGYVPSYCTACYREGRTGDRFMALAKAGQIHNVCQPNALLTFREFLLDYADDEMKELGRKVIEKGLQDIPKEAAREAAKEKLKRIEGGERDLRF</sequence>
<name>A0A1Q8QZ20_9FIRM</name>
<evidence type="ECO:0000256" key="4">
    <source>
        <dbReference type="ARBA" id="ARBA00022723"/>
    </source>
</evidence>
<dbReference type="OrthoDB" id="9801120at2"/>
<evidence type="ECO:0000256" key="1">
    <source>
        <dbReference type="ARBA" id="ARBA00001966"/>
    </source>
</evidence>
<dbReference type="Pfam" id="PF04055">
    <property type="entry name" value="Radical_SAM"/>
    <property type="match status" value="1"/>
</dbReference>
<dbReference type="SFLD" id="SFLDS00029">
    <property type="entry name" value="Radical_SAM"/>
    <property type="match status" value="1"/>
</dbReference>
<reference evidence="10 11" key="1">
    <citation type="submission" date="2016-09" db="EMBL/GenBank/DDBJ databases">
        <title>Complete genome of Desulfosporosinus sp. OL.</title>
        <authorList>
            <person name="Mardanov A."/>
            <person name="Beletsky A."/>
            <person name="Panova A."/>
            <person name="Karnachuk O."/>
            <person name="Ravin N."/>
        </authorList>
    </citation>
    <scope>NUCLEOTIDE SEQUENCE [LARGE SCALE GENOMIC DNA]</scope>
    <source>
        <strain evidence="10 11">OL</strain>
    </source>
</reference>
<dbReference type="NCBIfam" id="TIGR03955">
    <property type="entry name" value="rSAM_HydG"/>
    <property type="match status" value="1"/>
</dbReference>
<dbReference type="InterPro" id="IPR013785">
    <property type="entry name" value="Aldolase_TIM"/>
</dbReference>
<keyword evidence="11" id="KW-1185">Reference proteome</keyword>
<keyword evidence="6" id="KW-0411">Iron-sulfur</keyword>
<dbReference type="EMBL" id="MLBF01000008">
    <property type="protein sequence ID" value="OLN32555.1"/>
    <property type="molecule type" value="Genomic_DNA"/>
</dbReference>
<dbReference type="AlphaFoldDB" id="A0A1Q8QZ20"/>
<dbReference type="SUPFAM" id="SSF102114">
    <property type="entry name" value="Radical SAM enzymes"/>
    <property type="match status" value="1"/>
</dbReference>
<dbReference type="PANTHER" id="PTHR43583">
    <property type="entry name" value="2-IMINOACETATE SYNTHASE"/>
    <property type="match status" value="1"/>
</dbReference>
<gene>
    <name evidence="10" type="ORF">DSOL_1593</name>
</gene>
<feature type="coiled-coil region" evidence="8">
    <location>
        <begin position="102"/>
        <end position="129"/>
    </location>
</feature>
<evidence type="ECO:0000313" key="11">
    <source>
        <dbReference type="Proteomes" id="UP000186102"/>
    </source>
</evidence>
<evidence type="ECO:0000313" key="10">
    <source>
        <dbReference type="EMBL" id="OLN32555.1"/>
    </source>
</evidence>
<dbReference type="Proteomes" id="UP000186102">
    <property type="component" value="Unassembled WGS sequence"/>
</dbReference>
<evidence type="ECO:0000256" key="6">
    <source>
        <dbReference type="ARBA" id="ARBA00023014"/>
    </source>
</evidence>
<keyword evidence="3" id="KW-0949">S-adenosyl-L-methionine</keyword>
<evidence type="ECO:0000256" key="8">
    <source>
        <dbReference type="SAM" id="Coils"/>
    </source>
</evidence>
<evidence type="ECO:0000256" key="7">
    <source>
        <dbReference type="ARBA" id="ARBA00034078"/>
    </source>
</evidence>
<comment type="cofactor">
    <cofactor evidence="1">
        <name>[4Fe-4S] cluster</name>
        <dbReference type="ChEBI" id="CHEBI:49883"/>
    </cofactor>
</comment>
<dbReference type="InterPro" id="IPR006638">
    <property type="entry name" value="Elp3/MiaA/NifB-like_rSAM"/>
</dbReference>
<dbReference type="Pfam" id="PF06968">
    <property type="entry name" value="BATS"/>
    <property type="match status" value="1"/>
</dbReference>
<dbReference type="GO" id="GO:0044272">
    <property type="term" value="P:sulfur compound biosynthetic process"/>
    <property type="evidence" value="ECO:0007669"/>
    <property type="project" value="UniProtKB-ARBA"/>
</dbReference>
<accession>A0A1Q8QZ20</accession>
<evidence type="ECO:0000256" key="2">
    <source>
        <dbReference type="ARBA" id="ARBA00022485"/>
    </source>
</evidence>
<evidence type="ECO:0000259" key="9">
    <source>
        <dbReference type="PROSITE" id="PS51918"/>
    </source>
</evidence>
<dbReference type="RefSeq" id="WP_075364286.1">
    <property type="nucleotide sequence ID" value="NZ_MLBF01000008.1"/>
</dbReference>
<dbReference type="SMART" id="SM00729">
    <property type="entry name" value="Elp3"/>
    <property type="match status" value="1"/>
</dbReference>
<dbReference type="PROSITE" id="PS51918">
    <property type="entry name" value="RADICAL_SAM"/>
    <property type="match status" value="1"/>
</dbReference>
<proteinExistence type="predicted"/>